<evidence type="ECO:0000256" key="2">
    <source>
        <dbReference type="ARBA" id="ARBA00023121"/>
    </source>
</evidence>
<evidence type="ECO:0000256" key="1">
    <source>
        <dbReference type="ARBA" id="ARBA00022448"/>
    </source>
</evidence>
<keyword evidence="1" id="KW-0813">Transport</keyword>
<dbReference type="EMBL" id="CP093345">
    <property type="protein sequence ID" value="WOG92569.1"/>
    <property type="molecule type" value="Genomic_DNA"/>
</dbReference>
<evidence type="ECO:0008006" key="6">
    <source>
        <dbReference type="Google" id="ProtNLM"/>
    </source>
</evidence>
<dbReference type="Gene3D" id="1.10.110.10">
    <property type="entry name" value="Plant lipid-transfer and hydrophobic proteins"/>
    <property type="match status" value="1"/>
</dbReference>
<dbReference type="SUPFAM" id="SSF47699">
    <property type="entry name" value="Bifunctional inhibitor/lipid-transfer protein/seed storage 2S albumin"/>
    <property type="match status" value="1"/>
</dbReference>
<protein>
    <recommendedName>
        <fullName evidence="6">Bifunctional inhibitor/plant lipid transfer protein/seed storage helical domain-containing protein</fullName>
    </recommendedName>
</protein>
<dbReference type="InterPro" id="IPR033872">
    <property type="entry name" value="nsLTP2"/>
</dbReference>
<dbReference type="AlphaFoldDB" id="A0AAF1ARB8"/>
<reference evidence="4" key="2">
    <citation type="submission" date="2022-03" db="EMBL/GenBank/DDBJ databases">
        <title>Draft title - Genomic analysis of global carrot germplasm unveils the trajectory of domestication and the origin of high carotenoid orange carrot.</title>
        <authorList>
            <person name="Iorizzo M."/>
            <person name="Ellison S."/>
            <person name="Senalik D."/>
            <person name="Macko-Podgorni A."/>
            <person name="Grzebelus D."/>
            <person name="Bostan H."/>
            <person name="Rolling W."/>
            <person name="Curaba J."/>
            <person name="Simon P."/>
        </authorList>
    </citation>
    <scope>NUCLEOTIDE SEQUENCE</scope>
    <source>
        <tissue evidence="4">Leaf</tissue>
    </source>
</reference>
<dbReference type="GO" id="GO:0008289">
    <property type="term" value="F:lipid binding"/>
    <property type="evidence" value="ECO:0007669"/>
    <property type="project" value="UniProtKB-KW"/>
</dbReference>
<dbReference type="PANTHER" id="PTHR33214:SF69">
    <property type="entry name" value="BIFUNCTIONAL INHIBITOR_LIPID-TRANSFER PROTEIN_SEED STORAGE 2S ALBUMIN SUPERFAMILY PROTEIN"/>
    <property type="match status" value="1"/>
</dbReference>
<keyword evidence="2" id="KW-0446">Lipid-binding</keyword>
<gene>
    <name evidence="3" type="ORF">DCAR_0311842</name>
    <name evidence="4" type="ORF">DCAR_0311852</name>
</gene>
<proteinExistence type="predicted"/>
<evidence type="ECO:0000313" key="3">
    <source>
        <dbReference type="EMBL" id="WOG92569.1"/>
    </source>
</evidence>
<sequence>MKVSYLQYMLCMCFCDSRIVSSWIVQSFHSLALLAGSYRAISHHICCSRLNQQKQCLCQYVRNPAYQKYLKSPDAKKVSKACKVLFPKC</sequence>
<dbReference type="InterPro" id="IPR036312">
    <property type="entry name" value="Bifun_inhib/LTP/seed_sf"/>
</dbReference>
<keyword evidence="5" id="KW-1185">Reference proteome</keyword>
<dbReference type="PANTHER" id="PTHR33214">
    <property type="entry name" value="BIFUNCTIONAL INHIBITOR/LIPID-TRANSFER PROTEIN/SEED STORAGE 2S ALBUMIN SUPERFAMILY PROTEIN"/>
    <property type="match status" value="1"/>
</dbReference>
<organism evidence="4 5">
    <name type="scientific">Daucus carota subsp. sativus</name>
    <name type="common">Carrot</name>
    <dbReference type="NCBI Taxonomy" id="79200"/>
    <lineage>
        <taxon>Eukaryota</taxon>
        <taxon>Viridiplantae</taxon>
        <taxon>Streptophyta</taxon>
        <taxon>Embryophyta</taxon>
        <taxon>Tracheophyta</taxon>
        <taxon>Spermatophyta</taxon>
        <taxon>Magnoliopsida</taxon>
        <taxon>eudicotyledons</taxon>
        <taxon>Gunneridae</taxon>
        <taxon>Pentapetalae</taxon>
        <taxon>asterids</taxon>
        <taxon>campanulids</taxon>
        <taxon>Apiales</taxon>
        <taxon>Apiaceae</taxon>
        <taxon>Apioideae</taxon>
        <taxon>Scandiceae</taxon>
        <taxon>Daucinae</taxon>
        <taxon>Daucus</taxon>
        <taxon>Daucus sect. Daucus</taxon>
    </lineage>
</organism>
<dbReference type="Proteomes" id="UP000077755">
    <property type="component" value="Chromosome 3"/>
</dbReference>
<name>A0AAF1ARB8_DAUCS</name>
<accession>A0AAF1ARB8</accession>
<reference evidence="4" key="1">
    <citation type="journal article" date="2016" name="Nat. Genet.">
        <title>A high-quality carrot genome assembly provides new insights into carotenoid accumulation and asterid genome evolution.</title>
        <authorList>
            <person name="Iorizzo M."/>
            <person name="Ellison S."/>
            <person name="Senalik D."/>
            <person name="Zeng P."/>
            <person name="Satapoomin P."/>
            <person name="Huang J."/>
            <person name="Bowman M."/>
            <person name="Iovene M."/>
            <person name="Sanseverino W."/>
            <person name="Cavagnaro P."/>
            <person name="Yildiz M."/>
            <person name="Macko-Podgorni A."/>
            <person name="Moranska E."/>
            <person name="Grzebelus E."/>
            <person name="Grzebelus D."/>
            <person name="Ashrafi H."/>
            <person name="Zheng Z."/>
            <person name="Cheng S."/>
            <person name="Spooner D."/>
            <person name="Van Deynze A."/>
            <person name="Simon P."/>
        </authorList>
    </citation>
    <scope>NUCLEOTIDE SEQUENCE</scope>
    <source>
        <tissue evidence="4">Leaf</tissue>
    </source>
</reference>
<evidence type="ECO:0000313" key="4">
    <source>
        <dbReference type="EMBL" id="WOG92579.1"/>
    </source>
</evidence>
<dbReference type="EMBL" id="CP093345">
    <property type="protein sequence ID" value="WOG92579.1"/>
    <property type="molecule type" value="Genomic_DNA"/>
</dbReference>
<evidence type="ECO:0000313" key="5">
    <source>
        <dbReference type="Proteomes" id="UP000077755"/>
    </source>
</evidence>
<dbReference type="GO" id="GO:0006869">
    <property type="term" value="P:lipid transport"/>
    <property type="evidence" value="ECO:0007669"/>
    <property type="project" value="InterPro"/>
</dbReference>